<gene>
    <name evidence="11" type="ORF">D2E25_1818</name>
</gene>
<evidence type="ECO:0000313" key="12">
    <source>
        <dbReference type="Proteomes" id="UP000287533"/>
    </source>
</evidence>
<comment type="caution">
    <text evidence="11">The sequence shown here is derived from an EMBL/GenBank/DDBJ whole genome shotgun (WGS) entry which is preliminary data.</text>
</comment>
<evidence type="ECO:0000256" key="10">
    <source>
        <dbReference type="ARBA" id="ARBA00048540"/>
    </source>
</evidence>
<dbReference type="Pfam" id="PF02424">
    <property type="entry name" value="ApbE"/>
    <property type="match status" value="1"/>
</dbReference>
<dbReference type="PANTHER" id="PTHR30040">
    <property type="entry name" value="THIAMINE BIOSYNTHESIS LIPOPROTEIN APBE"/>
    <property type="match status" value="1"/>
</dbReference>
<dbReference type="InterPro" id="IPR024932">
    <property type="entry name" value="ApbE"/>
</dbReference>
<name>A0A430FEQ2_9BIFI</name>
<organism evidence="11 12">
    <name type="scientific">Bifidobacterium goeldii</name>
    <dbReference type="NCBI Taxonomy" id="2306975"/>
    <lineage>
        <taxon>Bacteria</taxon>
        <taxon>Bacillati</taxon>
        <taxon>Actinomycetota</taxon>
        <taxon>Actinomycetes</taxon>
        <taxon>Bifidobacteriales</taxon>
        <taxon>Bifidobacteriaceae</taxon>
        <taxon>Bifidobacterium</taxon>
    </lineage>
</organism>
<comment type="catalytic activity">
    <reaction evidence="10">
        <text>L-threonyl-[protein] + FAD = FMN-L-threonyl-[protein] + AMP + H(+)</text>
        <dbReference type="Rhea" id="RHEA:36847"/>
        <dbReference type="Rhea" id="RHEA-COMP:11060"/>
        <dbReference type="Rhea" id="RHEA-COMP:11061"/>
        <dbReference type="ChEBI" id="CHEBI:15378"/>
        <dbReference type="ChEBI" id="CHEBI:30013"/>
        <dbReference type="ChEBI" id="CHEBI:57692"/>
        <dbReference type="ChEBI" id="CHEBI:74257"/>
        <dbReference type="ChEBI" id="CHEBI:456215"/>
        <dbReference type="EC" id="2.7.1.180"/>
    </reaction>
</comment>
<evidence type="ECO:0000256" key="7">
    <source>
        <dbReference type="ARBA" id="ARBA00022827"/>
    </source>
</evidence>
<keyword evidence="6" id="KW-0479">Metal-binding</keyword>
<dbReference type="SUPFAM" id="SSF143631">
    <property type="entry name" value="ApbE-like"/>
    <property type="match status" value="1"/>
</dbReference>
<dbReference type="InterPro" id="IPR003374">
    <property type="entry name" value="ApbE-like_sf"/>
</dbReference>
<evidence type="ECO:0000256" key="2">
    <source>
        <dbReference type="ARBA" id="ARBA00011955"/>
    </source>
</evidence>
<accession>A0A430FEQ2</accession>
<reference evidence="11 12" key="1">
    <citation type="submission" date="2018-09" db="EMBL/GenBank/DDBJ databases">
        <title>Characterization of the phylogenetic diversity of five novel species belonging to the genus Bifidobacterium.</title>
        <authorList>
            <person name="Lugli G.A."/>
            <person name="Duranti S."/>
            <person name="Milani C."/>
        </authorList>
    </citation>
    <scope>NUCLEOTIDE SEQUENCE [LARGE SCALE GENOMIC DNA]</scope>
    <source>
        <strain evidence="11 12">2034B</strain>
    </source>
</reference>
<keyword evidence="5" id="KW-0808">Transferase</keyword>
<dbReference type="EMBL" id="QXGL01000007">
    <property type="protein sequence ID" value="RSX51384.1"/>
    <property type="molecule type" value="Genomic_DNA"/>
</dbReference>
<dbReference type="AlphaFoldDB" id="A0A430FEQ2"/>
<evidence type="ECO:0000256" key="4">
    <source>
        <dbReference type="ARBA" id="ARBA00022630"/>
    </source>
</evidence>
<keyword evidence="8" id="KW-0460">Magnesium</keyword>
<evidence type="ECO:0000256" key="8">
    <source>
        <dbReference type="ARBA" id="ARBA00022842"/>
    </source>
</evidence>
<dbReference type="GO" id="GO:0016740">
    <property type="term" value="F:transferase activity"/>
    <property type="evidence" value="ECO:0007669"/>
    <property type="project" value="UniProtKB-KW"/>
</dbReference>
<keyword evidence="4" id="KW-0285">Flavoprotein</keyword>
<evidence type="ECO:0000256" key="6">
    <source>
        <dbReference type="ARBA" id="ARBA00022723"/>
    </source>
</evidence>
<keyword evidence="12" id="KW-1185">Reference proteome</keyword>
<evidence type="ECO:0000256" key="9">
    <source>
        <dbReference type="ARBA" id="ARBA00031306"/>
    </source>
</evidence>
<dbReference type="PANTHER" id="PTHR30040:SF2">
    <property type="entry name" value="FAD:PROTEIN FMN TRANSFERASE"/>
    <property type="match status" value="1"/>
</dbReference>
<protein>
    <recommendedName>
        <fullName evidence="3">FAD:protein FMN transferase</fullName>
        <ecNumber evidence="2">2.7.1.180</ecNumber>
    </recommendedName>
    <alternativeName>
        <fullName evidence="9">Flavin transferase</fullName>
    </alternativeName>
</protein>
<keyword evidence="7" id="KW-0274">FAD</keyword>
<comment type="cofactor">
    <cofactor evidence="1">
        <name>Mg(2+)</name>
        <dbReference type="ChEBI" id="CHEBI:18420"/>
    </cofactor>
</comment>
<evidence type="ECO:0000256" key="1">
    <source>
        <dbReference type="ARBA" id="ARBA00001946"/>
    </source>
</evidence>
<dbReference type="Proteomes" id="UP000287533">
    <property type="component" value="Unassembled WGS sequence"/>
</dbReference>
<dbReference type="EC" id="2.7.1.180" evidence="2"/>
<sequence length="331" mass="35582">MPYTFDLPNALGTGMIISSSKAISSTTAAGIRSFVAHYEAALSRFRQDSIVGSMNRAAHGGQFDFPDWCAGLFDLYDQLVTATDGAIDPCVGEDLIRLGYDAKLTFTMQPGAANQLGALHGRPTWRNDITRQSEHGTTLITHCPVYLDFGACGKGYCVDLIAQRLRAANYREFVINAGGDLRIHSAEPITIALEDPRNTANAVGIAHITTGAFCASAPSRRHWQDAEAHELHHLLNAIDGRPVHDVHATWVYAPVETLSTASTTETSQHNGSSNITHYPTAMADGLATALFVAHPNQLAAAFPDGSFACALLRADNTAAASKRFPGEFFTH</sequence>
<evidence type="ECO:0000256" key="3">
    <source>
        <dbReference type="ARBA" id="ARBA00016337"/>
    </source>
</evidence>
<evidence type="ECO:0000313" key="11">
    <source>
        <dbReference type="EMBL" id="RSX51384.1"/>
    </source>
</evidence>
<proteinExistence type="predicted"/>
<evidence type="ECO:0000256" key="5">
    <source>
        <dbReference type="ARBA" id="ARBA00022679"/>
    </source>
</evidence>
<dbReference type="Gene3D" id="3.10.520.10">
    <property type="entry name" value="ApbE-like domains"/>
    <property type="match status" value="1"/>
</dbReference>
<dbReference type="GO" id="GO:0046872">
    <property type="term" value="F:metal ion binding"/>
    <property type="evidence" value="ECO:0007669"/>
    <property type="project" value="UniProtKB-KW"/>
</dbReference>